<dbReference type="GO" id="GO:0004519">
    <property type="term" value="F:endonuclease activity"/>
    <property type="evidence" value="ECO:0007669"/>
    <property type="project" value="InterPro"/>
</dbReference>
<accession>A0A3B0WF78</accession>
<dbReference type="AlphaFoldDB" id="A0A3B0WF78"/>
<name>A0A3B0WF78_9ZZZZ</name>
<proteinExistence type="predicted"/>
<gene>
    <name evidence="1" type="ORF">MNBD_CHLOROFLEXI01-1965</name>
</gene>
<dbReference type="EMBL" id="UOEU01001042">
    <property type="protein sequence ID" value="VAW43176.1"/>
    <property type="molecule type" value="Genomic_DNA"/>
</dbReference>
<evidence type="ECO:0000313" key="1">
    <source>
        <dbReference type="EMBL" id="VAW43176.1"/>
    </source>
</evidence>
<sequence length="105" mass="12480">MGSLYNLEMRIISRKVLREFWEQYPNAEQPLRSWLKNVKQTTWKTPADIKNSYRSASFLANNRVVFNIKGNHYRIVIAIKYQYSVVYIRFVGTHSEYDKIDATTV</sequence>
<dbReference type="GO" id="GO:0003723">
    <property type="term" value="F:RNA binding"/>
    <property type="evidence" value="ECO:0007669"/>
    <property type="project" value="InterPro"/>
</dbReference>
<dbReference type="InterPro" id="IPR018669">
    <property type="entry name" value="Toxin_HigB"/>
</dbReference>
<reference evidence="1" key="1">
    <citation type="submission" date="2018-06" db="EMBL/GenBank/DDBJ databases">
        <authorList>
            <person name="Zhirakovskaya E."/>
        </authorList>
    </citation>
    <scope>NUCLEOTIDE SEQUENCE</scope>
</reference>
<dbReference type="GO" id="GO:0110001">
    <property type="term" value="C:toxin-antitoxin complex"/>
    <property type="evidence" value="ECO:0007669"/>
    <property type="project" value="InterPro"/>
</dbReference>
<protein>
    <submittedName>
        <fullName evidence="1">Putative membrane protein</fullName>
    </submittedName>
</protein>
<organism evidence="1">
    <name type="scientific">hydrothermal vent metagenome</name>
    <dbReference type="NCBI Taxonomy" id="652676"/>
    <lineage>
        <taxon>unclassified sequences</taxon>
        <taxon>metagenomes</taxon>
        <taxon>ecological metagenomes</taxon>
    </lineage>
</organism>
<dbReference type="Pfam" id="PF09907">
    <property type="entry name" value="HigB_toxin"/>
    <property type="match status" value="1"/>
</dbReference>